<gene>
    <name evidence="2" type="ORF">NA2_11130</name>
</gene>
<dbReference type="EMBL" id="AMRM01000011">
    <property type="protein sequence ID" value="EKF18732.1"/>
    <property type="molecule type" value="Genomic_DNA"/>
</dbReference>
<reference evidence="2 3" key="1">
    <citation type="journal article" date="2012" name="J. Bacteriol.">
        <title>Genome Sequence of Nitratireductor pacificus Type Strain pht-3B.</title>
        <authorList>
            <person name="Lai Q."/>
            <person name="Li G."/>
            <person name="Shao Z."/>
        </authorList>
    </citation>
    <scope>NUCLEOTIDE SEQUENCE [LARGE SCALE GENOMIC DNA]</scope>
    <source>
        <strain evidence="3">pht-3B</strain>
    </source>
</reference>
<keyword evidence="1" id="KW-0732">Signal</keyword>
<evidence type="ECO:0000313" key="3">
    <source>
        <dbReference type="Proteomes" id="UP000006786"/>
    </source>
</evidence>
<dbReference type="STRING" id="391937.NA2_11130"/>
<organism evidence="2 3">
    <name type="scientific">Nitratireductor pacificus pht-3B</name>
    <dbReference type="NCBI Taxonomy" id="391937"/>
    <lineage>
        <taxon>Bacteria</taxon>
        <taxon>Pseudomonadati</taxon>
        <taxon>Pseudomonadota</taxon>
        <taxon>Alphaproteobacteria</taxon>
        <taxon>Hyphomicrobiales</taxon>
        <taxon>Phyllobacteriaceae</taxon>
        <taxon>Nitratireductor</taxon>
    </lineage>
</organism>
<accession>K2MN86</accession>
<dbReference type="eggNOG" id="ENOG502ZEB1">
    <property type="taxonomic scope" value="Bacteria"/>
</dbReference>
<dbReference type="PATRIC" id="fig|391937.3.peg.2295"/>
<evidence type="ECO:0000256" key="1">
    <source>
        <dbReference type="SAM" id="SignalP"/>
    </source>
</evidence>
<protein>
    <submittedName>
        <fullName evidence="2">Uncharacterized protein</fullName>
    </submittedName>
</protein>
<proteinExistence type="predicted"/>
<comment type="caution">
    <text evidence="2">The sequence shown here is derived from an EMBL/GenBank/DDBJ whole genome shotgun (WGS) entry which is preliminary data.</text>
</comment>
<dbReference type="AlphaFoldDB" id="K2MN86"/>
<feature type="chain" id="PRO_5003863756" evidence="1">
    <location>
        <begin position="25"/>
        <end position="201"/>
    </location>
</feature>
<feature type="signal peptide" evidence="1">
    <location>
        <begin position="1"/>
        <end position="24"/>
    </location>
</feature>
<dbReference type="Proteomes" id="UP000006786">
    <property type="component" value="Unassembled WGS sequence"/>
</dbReference>
<evidence type="ECO:0000313" key="2">
    <source>
        <dbReference type="EMBL" id="EKF18732.1"/>
    </source>
</evidence>
<dbReference type="PROSITE" id="PS51257">
    <property type="entry name" value="PROKAR_LIPOPROTEIN"/>
    <property type="match status" value="1"/>
</dbReference>
<sequence length="201" mass="22248">MKKSFKQLTLAALGVLLSAAGAQACEQYKNLSTAEMKEYRDKLVEAGADPLDRLFAFEELSCSDNPTIRAYAIREGIAAAKDPLVREQIAFTSMMSKTRVDIELVIDSNASATDKKIVQGLSGLWSREARFKSPQHGCISFNSTDNCWTATSLFVKGDKIEMNFNDLLGEFHLTSDNVFAGFIRFDDRADNGRVPAVIKLH</sequence>
<keyword evidence="3" id="KW-1185">Reference proteome</keyword>
<dbReference type="RefSeq" id="WP_008596946.1">
    <property type="nucleotide sequence ID" value="NZ_AMRM01000011.1"/>
</dbReference>
<name>K2MN86_9HYPH</name>
<dbReference type="OrthoDB" id="8482030at2"/>